<accession>A0A2W7S3H9</accession>
<sequence>MENKQKGSLVQIEKEQLNQLVSEVKETVAVNLNDYVPAKSKNISAATVWHIQNQKKRALRQKLTNRWGL</sequence>
<reference evidence="1 2" key="1">
    <citation type="submission" date="2018-06" db="EMBL/GenBank/DDBJ databases">
        <title>Genomic Encyclopedia of Archaeal and Bacterial Type Strains, Phase II (KMG-II): from individual species to whole genera.</title>
        <authorList>
            <person name="Goeker M."/>
        </authorList>
    </citation>
    <scope>NUCLEOTIDE SEQUENCE [LARGE SCALE GENOMIC DNA]</scope>
    <source>
        <strain evidence="1 2">DSM 23241</strain>
    </source>
</reference>
<evidence type="ECO:0000313" key="1">
    <source>
        <dbReference type="EMBL" id="PZX65626.1"/>
    </source>
</evidence>
<comment type="caution">
    <text evidence="1">The sequence shown here is derived from an EMBL/GenBank/DDBJ whole genome shotgun (WGS) entry which is preliminary data.</text>
</comment>
<evidence type="ECO:0000313" key="2">
    <source>
        <dbReference type="Proteomes" id="UP000249720"/>
    </source>
</evidence>
<dbReference type="Proteomes" id="UP000249720">
    <property type="component" value="Unassembled WGS sequence"/>
</dbReference>
<dbReference type="AlphaFoldDB" id="A0A2W7S3H9"/>
<name>A0A2W7S3H9_9BACT</name>
<protein>
    <submittedName>
        <fullName evidence="1">Uncharacterized protein</fullName>
    </submittedName>
</protein>
<dbReference type="OrthoDB" id="9888525at2"/>
<keyword evidence="2" id="KW-1185">Reference proteome</keyword>
<dbReference type="RefSeq" id="WP_111293107.1">
    <property type="nucleotide sequence ID" value="NZ_QKZV01000001.1"/>
</dbReference>
<proteinExistence type="predicted"/>
<gene>
    <name evidence="1" type="ORF">LX80_00115</name>
</gene>
<dbReference type="EMBL" id="QKZV01000001">
    <property type="protein sequence ID" value="PZX65626.1"/>
    <property type="molecule type" value="Genomic_DNA"/>
</dbReference>
<organism evidence="1 2">
    <name type="scientific">Hydrotalea sandarakina</name>
    <dbReference type="NCBI Taxonomy" id="1004304"/>
    <lineage>
        <taxon>Bacteria</taxon>
        <taxon>Pseudomonadati</taxon>
        <taxon>Bacteroidota</taxon>
        <taxon>Chitinophagia</taxon>
        <taxon>Chitinophagales</taxon>
        <taxon>Chitinophagaceae</taxon>
        <taxon>Hydrotalea</taxon>
    </lineage>
</organism>